<dbReference type="EMBL" id="CATOUU010001109">
    <property type="protein sequence ID" value="CAI9972463.1"/>
    <property type="molecule type" value="Genomic_DNA"/>
</dbReference>
<feature type="transmembrane region" description="Helical" evidence="1">
    <location>
        <begin position="43"/>
        <end position="65"/>
    </location>
</feature>
<keyword evidence="1" id="KW-0472">Membrane</keyword>
<dbReference type="AlphaFoldDB" id="A0AA86VPK5"/>
<evidence type="ECO:0000313" key="2">
    <source>
        <dbReference type="EMBL" id="CAI9972463.1"/>
    </source>
</evidence>
<feature type="transmembrane region" description="Helical" evidence="1">
    <location>
        <begin position="6"/>
        <end position="31"/>
    </location>
</feature>
<feature type="transmembrane region" description="Helical" evidence="1">
    <location>
        <begin position="155"/>
        <end position="179"/>
    </location>
</feature>
<organism evidence="2">
    <name type="scientific">Hexamita inflata</name>
    <dbReference type="NCBI Taxonomy" id="28002"/>
    <lineage>
        <taxon>Eukaryota</taxon>
        <taxon>Metamonada</taxon>
        <taxon>Diplomonadida</taxon>
        <taxon>Hexamitidae</taxon>
        <taxon>Hexamitinae</taxon>
        <taxon>Hexamita</taxon>
    </lineage>
</organism>
<sequence length="274" mass="31643">MIIHQDIYLVAQIASQLLSIIAISVCFYFYAKLERVKQMSIHIAAYMYYCVLIGDAILTIILYSVQYGTRQLIQHIDAQIFLQNQLMPMMSVSLICSLQVGVIVPSASKSLIRSVIIIISVILLLSVSAVFYLLFSRENIPFTSNYQCFDLMNNTVTWNVVTAVSYGSAFVLFLFLFFLMRKNKNEIKMVNSKTVLYKQINYQLIYFSIQQVSFLAFYFVSRHVHCDLAVNIMCEAFHVFFEVNRGILFVYPQKLRIQRLQETKGILESSEEEA</sequence>
<dbReference type="EMBL" id="CAXDID020000348">
    <property type="protein sequence ID" value="CAL6080789.1"/>
    <property type="molecule type" value="Genomic_DNA"/>
</dbReference>
<keyword evidence="4" id="KW-1185">Reference proteome</keyword>
<accession>A0AA86VPK5</accession>
<protein>
    <submittedName>
        <fullName evidence="3">Hypothetical_protein</fullName>
    </submittedName>
</protein>
<feature type="transmembrane region" description="Helical" evidence="1">
    <location>
        <begin position="85"/>
        <end position="104"/>
    </location>
</feature>
<evidence type="ECO:0000256" key="1">
    <source>
        <dbReference type="SAM" id="Phobius"/>
    </source>
</evidence>
<keyword evidence="1" id="KW-0812">Transmembrane</keyword>
<gene>
    <name evidence="3" type="ORF">HINF_LOCUS60035</name>
    <name evidence="2" type="ORF">HINF_LOCUS60108</name>
</gene>
<keyword evidence="1" id="KW-1133">Transmembrane helix</keyword>
<evidence type="ECO:0000313" key="3">
    <source>
        <dbReference type="EMBL" id="CAL6080789.1"/>
    </source>
</evidence>
<dbReference type="Proteomes" id="UP001642409">
    <property type="component" value="Unassembled WGS sequence"/>
</dbReference>
<evidence type="ECO:0000313" key="4">
    <source>
        <dbReference type="Proteomes" id="UP001642409"/>
    </source>
</evidence>
<reference evidence="3 4" key="2">
    <citation type="submission" date="2024-07" db="EMBL/GenBank/DDBJ databases">
        <authorList>
            <person name="Akdeniz Z."/>
        </authorList>
    </citation>
    <scope>NUCLEOTIDE SEQUENCE [LARGE SCALE GENOMIC DNA]</scope>
</reference>
<reference evidence="2" key="1">
    <citation type="submission" date="2023-06" db="EMBL/GenBank/DDBJ databases">
        <authorList>
            <person name="Kurt Z."/>
        </authorList>
    </citation>
    <scope>NUCLEOTIDE SEQUENCE</scope>
</reference>
<name>A0AA86VPK5_9EUKA</name>
<feature type="transmembrane region" description="Helical" evidence="1">
    <location>
        <begin position="111"/>
        <end position="135"/>
    </location>
</feature>
<comment type="caution">
    <text evidence="2">The sequence shown here is derived from an EMBL/GenBank/DDBJ whole genome shotgun (WGS) entry which is preliminary data.</text>
</comment>
<proteinExistence type="predicted"/>